<gene>
    <name evidence="1" type="ORF">VNO77_35948</name>
</gene>
<keyword evidence="2" id="KW-1185">Reference proteome</keyword>
<evidence type="ECO:0000313" key="1">
    <source>
        <dbReference type="EMBL" id="KAK7312228.1"/>
    </source>
</evidence>
<organism evidence="1 2">
    <name type="scientific">Canavalia gladiata</name>
    <name type="common">Sword bean</name>
    <name type="synonym">Dolichos gladiatus</name>
    <dbReference type="NCBI Taxonomy" id="3824"/>
    <lineage>
        <taxon>Eukaryota</taxon>
        <taxon>Viridiplantae</taxon>
        <taxon>Streptophyta</taxon>
        <taxon>Embryophyta</taxon>
        <taxon>Tracheophyta</taxon>
        <taxon>Spermatophyta</taxon>
        <taxon>Magnoliopsida</taxon>
        <taxon>eudicotyledons</taxon>
        <taxon>Gunneridae</taxon>
        <taxon>Pentapetalae</taxon>
        <taxon>rosids</taxon>
        <taxon>fabids</taxon>
        <taxon>Fabales</taxon>
        <taxon>Fabaceae</taxon>
        <taxon>Papilionoideae</taxon>
        <taxon>50 kb inversion clade</taxon>
        <taxon>NPAAA clade</taxon>
        <taxon>indigoferoid/millettioid clade</taxon>
        <taxon>Phaseoleae</taxon>
        <taxon>Canavalia</taxon>
    </lineage>
</organism>
<sequence length="113" mass="13424">MLVSYCRPKNICYSHELRKYLLKHFPNPDYLHLAPDFFWVLYKEPHEYTQVQIWFCASCHKTYEALSSSTFVTGDLRSCVPSNLDLGFIIKVYNEKMTCETDEVVKFVFLFSF</sequence>
<dbReference type="AlphaFoldDB" id="A0AAN9PXE7"/>
<dbReference type="Proteomes" id="UP001367508">
    <property type="component" value="Unassembled WGS sequence"/>
</dbReference>
<reference evidence="1 2" key="1">
    <citation type="submission" date="2024-01" db="EMBL/GenBank/DDBJ databases">
        <title>The genomes of 5 underutilized Papilionoideae crops provide insights into root nodulation and disease resistanc.</title>
        <authorList>
            <person name="Jiang F."/>
        </authorList>
    </citation>
    <scope>NUCLEOTIDE SEQUENCE [LARGE SCALE GENOMIC DNA]</scope>
    <source>
        <strain evidence="1">LVBAO_FW01</strain>
        <tissue evidence="1">Leaves</tissue>
    </source>
</reference>
<protein>
    <submittedName>
        <fullName evidence="1">Uncharacterized protein</fullName>
    </submittedName>
</protein>
<comment type="caution">
    <text evidence="1">The sequence shown here is derived from an EMBL/GenBank/DDBJ whole genome shotgun (WGS) entry which is preliminary data.</text>
</comment>
<dbReference type="EMBL" id="JAYMYQ010000009">
    <property type="protein sequence ID" value="KAK7312228.1"/>
    <property type="molecule type" value="Genomic_DNA"/>
</dbReference>
<evidence type="ECO:0000313" key="2">
    <source>
        <dbReference type="Proteomes" id="UP001367508"/>
    </source>
</evidence>
<proteinExistence type="predicted"/>
<name>A0AAN9PXE7_CANGL</name>
<accession>A0AAN9PXE7</accession>